<dbReference type="PRINTS" id="PR00469">
    <property type="entry name" value="PNDRDTASEII"/>
</dbReference>
<keyword evidence="4" id="KW-1185">Reference proteome</keyword>
<dbReference type="EMBL" id="CP104694">
    <property type="protein sequence ID" value="UXI67232.1"/>
    <property type="molecule type" value="Genomic_DNA"/>
</dbReference>
<gene>
    <name evidence="3" type="ORF">N4264_21205</name>
</gene>
<accession>A0ABY6BBP5</accession>
<feature type="domain" description="FAD/NAD(P)-binding" evidence="2">
    <location>
        <begin position="7"/>
        <end position="299"/>
    </location>
</feature>
<dbReference type="InterPro" id="IPR041854">
    <property type="entry name" value="BFD-like_2Fe2S-bd_dom_sf"/>
</dbReference>
<dbReference type="RefSeq" id="WP_261694208.1">
    <property type="nucleotide sequence ID" value="NZ_CP104694.1"/>
</dbReference>
<name>A0ABY6BBP5_9GAMM</name>
<dbReference type="InterPro" id="IPR036188">
    <property type="entry name" value="FAD/NAD-bd_sf"/>
</dbReference>
<dbReference type="InterPro" id="IPR051691">
    <property type="entry name" value="Metab_Enz_Cyan_OpOx_G3PDH"/>
</dbReference>
<dbReference type="Pfam" id="PF07992">
    <property type="entry name" value="Pyr_redox_2"/>
    <property type="match status" value="1"/>
</dbReference>
<dbReference type="SUPFAM" id="SSF51905">
    <property type="entry name" value="FAD/NAD(P)-binding domain"/>
    <property type="match status" value="1"/>
</dbReference>
<sequence>MPRCHAEVLVIGAGPAGIAAAVTAERAGARAVLVDMQAEPGGQIWRGQWRQRKNPAARQWMEALERSPTECRFGSRLIAVPERGTALFDSPEGALTIQYERVVVATGARELLLPYPGWTLPGVFGAGGLQVLVKNGWPVQGRRVVIGGTGPLLLAVADTLRAHGANVVCIAEQAPLSAVASFGVGLAGNPGKLAQAFGLGWRLRGARYRTSSWVTRVHGKDAVDGVTVRQNGRLVDYACDAVATGYGLVPNLDVGASFGCEWRDGAIWVDANQHTSVAGVYCAGEGTGIGGVDQALTQGQMAGNAAAGRADLNRELQQRRNAEMRFAGQLRTAFRLRDEIRQLAEDSTVLCRCENVSVGAVRSCASAREAKLQHRLGMGHCQGRVCGGAASYLFGWSPSLPRPPLAPVAIGNLDYSSFSQSLERTV</sequence>
<organism evidence="3 4">
    <name type="scientific">Tahibacter amnicola</name>
    <dbReference type="NCBI Taxonomy" id="2976241"/>
    <lineage>
        <taxon>Bacteria</taxon>
        <taxon>Pseudomonadati</taxon>
        <taxon>Pseudomonadota</taxon>
        <taxon>Gammaproteobacteria</taxon>
        <taxon>Lysobacterales</taxon>
        <taxon>Rhodanobacteraceae</taxon>
        <taxon>Tahibacter</taxon>
    </lineage>
</organism>
<dbReference type="InterPro" id="IPR023753">
    <property type="entry name" value="FAD/NAD-binding_dom"/>
</dbReference>
<evidence type="ECO:0000256" key="1">
    <source>
        <dbReference type="ARBA" id="ARBA00023002"/>
    </source>
</evidence>
<dbReference type="PIRSF" id="PIRSF037495">
    <property type="entry name" value="Opine_OX_OoxA/HcnB"/>
    <property type="match status" value="1"/>
</dbReference>
<dbReference type="InterPro" id="IPR017224">
    <property type="entry name" value="Opine_Oxase_asu/HCN_bsu"/>
</dbReference>
<dbReference type="PANTHER" id="PTHR42949">
    <property type="entry name" value="ANAEROBIC GLYCEROL-3-PHOSPHATE DEHYDROGENASE SUBUNIT B"/>
    <property type="match status" value="1"/>
</dbReference>
<evidence type="ECO:0000313" key="3">
    <source>
        <dbReference type="EMBL" id="UXI67232.1"/>
    </source>
</evidence>
<evidence type="ECO:0000259" key="2">
    <source>
        <dbReference type="Pfam" id="PF07992"/>
    </source>
</evidence>
<evidence type="ECO:0000313" key="4">
    <source>
        <dbReference type="Proteomes" id="UP001064632"/>
    </source>
</evidence>
<dbReference type="PANTHER" id="PTHR42949:SF3">
    <property type="entry name" value="ANAEROBIC GLYCEROL-3-PHOSPHATE DEHYDROGENASE SUBUNIT B"/>
    <property type="match status" value="1"/>
</dbReference>
<proteinExistence type="predicted"/>
<dbReference type="PRINTS" id="PR00368">
    <property type="entry name" value="FADPNR"/>
</dbReference>
<dbReference type="Gene3D" id="1.10.10.1100">
    <property type="entry name" value="BFD-like [2Fe-2S]-binding domain"/>
    <property type="match status" value="1"/>
</dbReference>
<reference evidence="3" key="1">
    <citation type="submission" date="2022-09" db="EMBL/GenBank/DDBJ databases">
        <title>Tahibacter sp. nov., isolated from a fresh water.</title>
        <authorList>
            <person name="Baek J.H."/>
            <person name="Lee J.K."/>
            <person name="Kim J.M."/>
            <person name="Jeon C.O."/>
        </authorList>
    </citation>
    <scope>NUCLEOTIDE SEQUENCE</scope>
    <source>
        <strain evidence="3">W38</strain>
    </source>
</reference>
<protein>
    <submittedName>
        <fullName evidence="3">NAD(P)/FAD-dependent oxidoreductase</fullName>
    </submittedName>
</protein>
<dbReference type="Proteomes" id="UP001064632">
    <property type="component" value="Chromosome"/>
</dbReference>
<dbReference type="Gene3D" id="3.50.50.60">
    <property type="entry name" value="FAD/NAD(P)-binding domain"/>
    <property type="match status" value="2"/>
</dbReference>
<keyword evidence="1" id="KW-0560">Oxidoreductase</keyword>